<dbReference type="PANTHER" id="PTHR46796:SF10">
    <property type="entry name" value="TRANSCRIPTIONAL ACTIVATOR FEAR"/>
    <property type="match status" value="1"/>
</dbReference>
<name>A0A7U8C946_NEPCE</name>
<dbReference type="SUPFAM" id="SSF46689">
    <property type="entry name" value="Homeodomain-like"/>
    <property type="match status" value="2"/>
</dbReference>
<dbReference type="InterPro" id="IPR050204">
    <property type="entry name" value="AraC_XylS_family_regulators"/>
</dbReference>
<evidence type="ECO:0000256" key="2">
    <source>
        <dbReference type="ARBA" id="ARBA00023125"/>
    </source>
</evidence>
<keyword evidence="6" id="KW-1185">Reference proteome</keyword>
<accession>A0A7U8C946</accession>
<protein>
    <submittedName>
        <fullName evidence="5">AraC-type DNA-binding domain-containing protein</fullName>
    </submittedName>
</protein>
<dbReference type="GO" id="GO:0003700">
    <property type="term" value="F:DNA-binding transcription factor activity"/>
    <property type="evidence" value="ECO:0007669"/>
    <property type="project" value="InterPro"/>
</dbReference>
<dbReference type="RefSeq" id="WP_007019788.1">
    <property type="nucleotide sequence ID" value="NZ_CH724125.1"/>
</dbReference>
<keyword evidence="2 5" id="KW-0238">DNA-binding</keyword>
<dbReference type="EMBL" id="AAOW01000004">
    <property type="protein sequence ID" value="EAR62151.1"/>
    <property type="molecule type" value="Genomic_DNA"/>
</dbReference>
<evidence type="ECO:0000313" key="5">
    <source>
        <dbReference type="EMBL" id="EAR62151.1"/>
    </source>
</evidence>
<evidence type="ECO:0000256" key="3">
    <source>
        <dbReference type="ARBA" id="ARBA00023163"/>
    </source>
</evidence>
<dbReference type="AlphaFoldDB" id="A0A7U8C946"/>
<dbReference type="InterPro" id="IPR018060">
    <property type="entry name" value="HTH_AraC"/>
</dbReference>
<dbReference type="PROSITE" id="PS01124">
    <property type="entry name" value="HTH_ARAC_FAMILY_2"/>
    <property type="match status" value="1"/>
</dbReference>
<dbReference type="SMART" id="SM00342">
    <property type="entry name" value="HTH_ARAC"/>
    <property type="match status" value="1"/>
</dbReference>
<sequence length="244" mass="27678">MTNNKLILDLRSYDSETLCHQHDYHQLVLPVLGGMEMLVAGKGRHVTGATAAIIAAGNEHGCSTDQDNQFIVADIPVALAPELARLPEYIQMDPALSHYVNFLYEQINQDHSEKRSGSASSQRQMLLLLLQLLQERFGEDVSIDKRINTARLYLDENYAEQISLASLASIAHISERQLTELFKSQLGMTPNQYLLEKRMQTAWQKLEQSNDSIQKVAFEVGYSSQAAFSDRFKKHFGRSPKYFR</sequence>
<organism evidence="5 6">
    <name type="scientific">Neptuniibacter caesariensis</name>
    <dbReference type="NCBI Taxonomy" id="207954"/>
    <lineage>
        <taxon>Bacteria</taxon>
        <taxon>Pseudomonadati</taxon>
        <taxon>Pseudomonadota</taxon>
        <taxon>Gammaproteobacteria</taxon>
        <taxon>Oceanospirillales</taxon>
        <taxon>Oceanospirillaceae</taxon>
        <taxon>Neptuniibacter</taxon>
    </lineage>
</organism>
<dbReference type="InterPro" id="IPR020449">
    <property type="entry name" value="Tscrpt_reg_AraC-type_HTH"/>
</dbReference>
<keyword evidence="3" id="KW-0804">Transcription</keyword>
<dbReference type="PRINTS" id="PR00032">
    <property type="entry name" value="HTHARAC"/>
</dbReference>
<dbReference type="PANTHER" id="PTHR46796">
    <property type="entry name" value="HTH-TYPE TRANSCRIPTIONAL ACTIVATOR RHAS-RELATED"/>
    <property type="match status" value="1"/>
</dbReference>
<dbReference type="GO" id="GO:0043565">
    <property type="term" value="F:sequence-specific DNA binding"/>
    <property type="evidence" value="ECO:0007669"/>
    <property type="project" value="InterPro"/>
</dbReference>
<comment type="caution">
    <text evidence="5">The sequence shown here is derived from an EMBL/GenBank/DDBJ whole genome shotgun (WGS) entry which is preliminary data.</text>
</comment>
<feature type="domain" description="HTH araC/xylS-type" evidence="4">
    <location>
        <begin position="148"/>
        <end position="244"/>
    </location>
</feature>
<dbReference type="Gene3D" id="2.60.120.10">
    <property type="entry name" value="Jelly Rolls"/>
    <property type="match status" value="1"/>
</dbReference>
<dbReference type="InterPro" id="IPR014710">
    <property type="entry name" value="RmlC-like_jellyroll"/>
</dbReference>
<dbReference type="Gene3D" id="1.10.10.60">
    <property type="entry name" value="Homeodomain-like"/>
    <property type="match status" value="2"/>
</dbReference>
<keyword evidence="1" id="KW-0805">Transcription regulation</keyword>
<dbReference type="Proteomes" id="UP000002171">
    <property type="component" value="Unassembled WGS sequence"/>
</dbReference>
<gene>
    <name evidence="5" type="ORF">MED92_10609</name>
</gene>
<evidence type="ECO:0000259" key="4">
    <source>
        <dbReference type="PROSITE" id="PS01124"/>
    </source>
</evidence>
<dbReference type="InterPro" id="IPR009057">
    <property type="entry name" value="Homeodomain-like_sf"/>
</dbReference>
<proteinExistence type="predicted"/>
<evidence type="ECO:0000256" key="1">
    <source>
        <dbReference type="ARBA" id="ARBA00023015"/>
    </source>
</evidence>
<reference evidence="5 6" key="1">
    <citation type="submission" date="2006-02" db="EMBL/GenBank/DDBJ databases">
        <authorList>
            <person name="Pinhassi J."/>
            <person name="Pedros-Alio C."/>
            <person name="Ferriera S."/>
            <person name="Johnson J."/>
            <person name="Kravitz S."/>
            <person name="Halpern A."/>
            <person name="Remington K."/>
            <person name="Beeson K."/>
            <person name="Tran B."/>
            <person name="Rogers Y.-H."/>
            <person name="Friedman R."/>
            <person name="Venter J.C."/>
        </authorList>
    </citation>
    <scope>NUCLEOTIDE SEQUENCE [LARGE SCALE GENOMIC DNA]</scope>
    <source>
        <strain evidence="5 6">MED92</strain>
    </source>
</reference>
<evidence type="ECO:0000313" key="6">
    <source>
        <dbReference type="Proteomes" id="UP000002171"/>
    </source>
</evidence>
<dbReference type="Pfam" id="PF12833">
    <property type="entry name" value="HTH_18"/>
    <property type="match status" value="1"/>
</dbReference>